<feature type="binding site" evidence="11">
    <location>
        <begin position="105"/>
        <end position="109"/>
    </location>
    <ligand>
        <name>ATP</name>
        <dbReference type="ChEBI" id="CHEBI:30616"/>
    </ligand>
</feature>
<dbReference type="EMBL" id="LKET01000062">
    <property type="protein sequence ID" value="KPU42661.1"/>
    <property type="molecule type" value="Genomic_DNA"/>
</dbReference>
<protein>
    <recommendedName>
        <fullName evidence="11">DNA integrity scanning protein DisA</fullName>
    </recommendedName>
    <alternativeName>
        <fullName evidence="11">Cyclic di-AMP synthase</fullName>
        <shortName evidence="11">c-di-AMP synthase</shortName>
    </alternativeName>
    <alternativeName>
        <fullName evidence="11">Diadenylate cyclase</fullName>
        <ecNumber evidence="11">2.7.7.85</ecNumber>
    </alternativeName>
</protein>
<keyword evidence="15" id="KW-1185">Reference proteome</keyword>
<evidence type="ECO:0000256" key="11">
    <source>
        <dbReference type="HAMAP-Rule" id="MF_01438"/>
    </source>
</evidence>
<comment type="caution">
    <text evidence="14">The sequence shown here is derived from an EMBL/GenBank/DDBJ whole genome shotgun (WGS) entry which is preliminary data.</text>
</comment>
<dbReference type="AlphaFoldDB" id="A0A0P8YSK7"/>
<evidence type="ECO:0000256" key="1">
    <source>
        <dbReference type="ARBA" id="ARBA00000877"/>
    </source>
</evidence>
<dbReference type="Pfam" id="PF10635">
    <property type="entry name" value="DisA-linker"/>
    <property type="match status" value="1"/>
</dbReference>
<dbReference type="Proteomes" id="UP000050326">
    <property type="component" value="Unassembled WGS sequence"/>
</dbReference>
<keyword evidence="7 11" id="KW-0067">ATP-binding</keyword>
<dbReference type="STRING" id="36849.OXPF_38380"/>
<evidence type="ECO:0000313" key="14">
    <source>
        <dbReference type="EMBL" id="KPU42661.1"/>
    </source>
</evidence>
<evidence type="ECO:0000256" key="5">
    <source>
        <dbReference type="ARBA" id="ARBA00022741"/>
    </source>
</evidence>
<keyword evidence="10 11" id="KW-0234">DNA repair</keyword>
<evidence type="ECO:0000256" key="10">
    <source>
        <dbReference type="ARBA" id="ARBA00023204"/>
    </source>
</evidence>
<feature type="binding site" evidence="11">
    <location>
        <position position="92"/>
    </location>
    <ligand>
        <name>ATP</name>
        <dbReference type="ChEBI" id="CHEBI:30616"/>
    </ligand>
</feature>
<comment type="function">
    <text evidence="11">Participates in a DNA-damage check-point that is active prior to asymmetric division when DNA is damaged. DisA forms globular foci that rapidly scan along the chromosomes during sporulation, searching for lesions. When a lesion is present, DisA pauses at the lesion site. This triggers a cellular response that culminates in a temporary block in sporulation initiation.</text>
</comment>
<evidence type="ECO:0000256" key="4">
    <source>
        <dbReference type="ARBA" id="ARBA00022695"/>
    </source>
</evidence>
<comment type="function">
    <text evidence="11">Has also diadenylate cyclase activity, catalyzing the condensation of 2 ATP molecules into cyclic di-AMP (c-di-AMP). c-di-AMP acts as a signaling molecule that couples DNA integrity with progression of sporulation. The rise in c-di-AMP level generated by DisA while scanning the chromosome, operates as a positive signal that advances sporulation; upon encountering a lesion, the DisA focus arrests at the damaged site and halts c-di-AMP synthesis.</text>
</comment>
<keyword evidence="3 11" id="KW-0808">Transferase</keyword>
<keyword evidence="8 11" id="KW-0460">Magnesium</keyword>
<evidence type="ECO:0000256" key="6">
    <source>
        <dbReference type="ARBA" id="ARBA00022763"/>
    </source>
</evidence>
<dbReference type="InterPro" id="IPR023763">
    <property type="entry name" value="DNA_integrity_scanning_protein"/>
</dbReference>
<dbReference type="HAMAP" id="MF_01438">
    <property type="entry name" value="DisA"/>
    <property type="match status" value="1"/>
</dbReference>
<dbReference type="InterPro" id="IPR036888">
    <property type="entry name" value="DNA_integrity_DisA_N_sf"/>
</dbReference>
<evidence type="ECO:0000256" key="3">
    <source>
        <dbReference type="ARBA" id="ARBA00022679"/>
    </source>
</evidence>
<dbReference type="InterPro" id="IPR018906">
    <property type="entry name" value="DNA_integrity_scan_DisA_link"/>
</dbReference>
<keyword evidence="4 11" id="KW-0548">Nucleotidyltransferase</keyword>
<dbReference type="PANTHER" id="PTHR34185:SF3">
    <property type="entry name" value="DNA INTEGRITY SCANNING PROTEIN DISA"/>
    <property type="match status" value="1"/>
</dbReference>
<dbReference type="GO" id="GO:0003677">
    <property type="term" value="F:DNA binding"/>
    <property type="evidence" value="ECO:0007669"/>
    <property type="project" value="UniProtKB-UniRule"/>
</dbReference>
<feature type="binding site" evidence="11">
    <location>
        <position position="74"/>
    </location>
    <ligand>
        <name>ATP</name>
        <dbReference type="ChEBI" id="CHEBI:30616"/>
    </ligand>
</feature>
<keyword evidence="9 11" id="KW-0238">DNA-binding</keyword>
<evidence type="ECO:0000256" key="7">
    <source>
        <dbReference type="ARBA" id="ARBA00022840"/>
    </source>
</evidence>
<dbReference type="InterPro" id="IPR003390">
    <property type="entry name" value="DNA_integrity_scan_DisA_N"/>
</dbReference>
<proteinExistence type="inferred from homology"/>
<dbReference type="PATRIC" id="fig|36849.3.peg.4056"/>
<feature type="domain" description="DAC" evidence="13">
    <location>
        <begin position="7"/>
        <end position="145"/>
    </location>
</feature>
<dbReference type="FunFam" id="3.40.1700.10:FF:000001">
    <property type="entry name" value="DNA integrity scanning protein DisA"/>
    <property type="match status" value="1"/>
</dbReference>
<dbReference type="PROSITE" id="PS51794">
    <property type="entry name" value="DAC"/>
    <property type="match status" value="1"/>
</dbReference>
<evidence type="ECO:0000256" key="8">
    <source>
        <dbReference type="ARBA" id="ARBA00022842"/>
    </source>
</evidence>
<comment type="subunit">
    <text evidence="11">Homooctamer.</text>
</comment>
<sequence>MQGRMREKEFLSILRMVSPGTPLRDGLDNVLRAKTGALIVIGDSEEILRLVEGGFNLNSEYSPSYLYELAKMDGAIILSSDLKKILYANTHLIPDPFITTKETGTRHRTAERVAKQTNAVVISISQRRNIITIYKGSMKHVLKDTSIIIANANQAIQTLEKYRSAFDQAMNNLSALEFEDLVTLYDVSLAVQRSEMVLRIVDELEKYIYELGNEGRLISMQMSELVNNVEANSVQLIRDYIYPMDALYRDSLHNIALMSDDELLDLLAICGNIGYAGDVGVLDQPVSSRGYRILNKIPRLPSGVIDNLISTFGNFQNILKASNEELDNVEGIGEIRIKAIKEGLRRLEEQVLLDRHI</sequence>
<keyword evidence="5 11" id="KW-0547">Nucleotide-binding</keyword>
<evidence type="ECO:0000256" key="12">
    <source>
        <dbReference type="SAM" id="Coils"/>
    </source>
</evidence>
<dbReference type="PANTHER" id="PTHR34185">
    <property type="entry name" value="DIADENYLATE CYCLASE"/>
    <property type="match status" value="1"/>
</dbReference>
<comment type="cofactor">
    <cofactor evidence="2 11">
        <name>Mg(2+)</name>
        <dbReference type="ChEBI" id="CHEBI:18420"/>
    </cofactor>
</comment>
<dbReference type="Gene3D" id="3.40.1700.10">
    <property type="entry name" value="DNA integrity scanning protein, DisA, N-terminal domain"/>
    <property type="match status" value="1"/>
</dbReference>
<dbReference type="GO" id="GO:0006281">
    <property type="term" value="P:DNA repair"/>
    <property type="evidence" value="ECO:0007669"/>
    <property type="project" value="UniProtKB-UniRule"/>
</dbReference>
<dbReference type="GO" id="GO:0005524">
    <property type="term" value="F:ATP binding"/>
    <property type="evidence" value="ECO:0007669"/>
    <property type="project" value="UniProtKB-UniRule"/>
</dbReference>
<dbReference type="InterPro" id="IPR038331">
    <property type="entry name" value="DisA_sf"/>
</dbReference>
<dbReference type="Gene3D" id="1.10.150.20">
    <property type="entry name" value="5' to 3' exonuclease, C-terminal subdomain"/>
    <property type="match status" value="1"/>
</dbReference>
<keyword evidence="12" id="KW-0175">Coiled coil</keyword>
<dbReference type="Gene3D" id="1.20.1260.110">
    <property type="entry name" value="DNA integrity scanning linker region"/>
    <property type="match status" value="1"/>
</dbReference>
<reference evidence="14 15" key="1">
    <citation type="submission" date="2015-09" db="EMBL/GenBank/DDBJ databases">
        <title>Genome sequence of Oxobacter pfennigii DSM 3222.</title>
        <authorList>
            <person name="Poehlein A."/>
            <person name="Bengelsdorf F.R."/>
            <person name="Schiel-Bengelsdorf B."/>
            <person name="Duerre P."/>
            <person name="Daniel R."/>
        </authorList>
    </citation>
    <scope>NUCLEOTIDE SEQUENCE [LARGE SCALE GENOMIC DNA]</scope>
    <source>
        <strain evidence="14 15">DSM 3222</strain>
    </source>
</reference>
<dbReference type="InterPro" id="IPR050338">
    <property type="entry name" value="DisA"/>
</dbReference>
<dbReference type="EC" id="2.7.7.85" evidence="11"/>
<name>A0A0P8YSK7_9CLOT</name>
<dbReference type="NCBIfam" id="NF010009">
    <property type="entry name" value="PRK13482.1"/>
    <property type="match status" value="1"/>
</dbReference>
<dbReference type="SUPFAM" id="SSF47781">
    <property type="entry name" value="RuvA domain 2-like"/>
    <property type="match status" value="1"/>
</dbReference>
<evidence type="ECO:0000313" key="15">
    <source>
        <dbReference type="Proteomes" id="UP000050326"/>
    </source>
</evidence>
<dbReference type="SUPFAM" id="SSF143597">
    <property type="entry name" value="YojJ-like"/>
    <property type="match status" value="1"/>
</dbReference>
<keyword evidence="6 11" id="KW-0227">DNA damage</keyword>
<feature type="coiled-coil region" evidence="12">
    <location>
        <begin position="152"/>
        <end position="179"/>
    </location>
</feature>
<dbReference type="GO" id="GO:0004016">
    <property type="term" value="F:adenylate cyclase activity"/>
    <property type="evidence" value="ECO:0007669"/>
    <property type="project" value="TreeGrafter"/>
</dbReference>
<dbReference type="RefSeq" id="WP_423230589.1">
    <property type="nucleotide sequence ID" value="NZ_LKET01000062.1"/>
</dbReference>
<evidence type="ECO:0000259" key="13">
    <source>
        <dbReference type="PROSITE" id="PS51794"/>
    </source>
</evidence>
<dbReference type="GO" id="GO:0106408">
    <property type="term" value="F:diadenylate cyclase activity"/>
    <property type="evidence" value="ECO:0007669"/>
    <property type="project" value="UniProtKB-EC"/>
</dbReference>
<dbReference type="Pfam" id="PF02457">
    <property type="entry name" value="DAC"/>
    <property type="match status" value="1"/>
</dbReference>
<accession>A0A0P8YSK7</accession>
<organism evidence="14 15">
    <name type="scientific">Oxobacter pfennigii</name>
    <dbReference type="NCBI Taxonomy" id="36849"/>
    <lineage>
        <taxon>Bacteria</taxon>
        <taxon>Bacillati</taxon>
        <taxon>Bacillota</taxon>
        <taxon>Clostridia</taxon>
        <taxon>Eubacteriales</taxon>
        <taxon>Clostridiaceae</taxon>
        <taxon>Oxobacter</taxon>
    </lineage>
</organism>
<gene>
    <name evidence="14" type="primary">disA_2</name>
    <name evidence="11" type="synonym">disA</name>
    <name evidence="14" type="ORF">OXPF_38380</name>
</gene>
<comment type="catalytic activity">
    <reaction evidence="1 11">
        <text>2 ATP = 3',3'-c-di-AMP + 2 diphosphate</text>
        <dbReference type="Rhea" id="RHEA:35655"/>
        <dbReference type="ChEBI" id="CHEBI:30616"/>
        <dbReference type="ChEBI" id="CHEBI:33019"/>
        <dbReference type="ChEBI" id="CHEBI:71500"/>
        <dbReference type="EC" id="2.7.7.85"/>
    </reaction>
</comment>
<evidence type="ECO:0000256" key="2">
    <source>
        <dbReference type="ARBA" id="ARBA00001946"/>
    </source>
</evidence>
<evidence type="ECO:0000256" key="9">
    <source>
        <dbReference type="ARBA" id="ARBA00023125"/>
    </source>
</evidence>
<comment type="similarity">
    <text evidence="11">Belongs to the DisA family.</text>
</comment>
<dbReference type="InterPro" id="IPR010994">
    <property type="entry name" value="RuvA_2-like"/>
</dbReference>